<sequence>MLDRPVDAQDLRFSFTQYGGCSQSPRLFVYVACSPAMSSDRAEALMAEDPFGAALLAAHIPPGEACVTATRWLTAAAYVTSDVAGAGTDRVFPEAADEFQVPNWELMEAVVNRVLDDEIAPPDAIAEILETGIDETDLLDILLAGMDACLQVYGIYASFDDESDDTEERPEHEVTAEFVTKVRAEAASRH</sequence>
<comment type="caution">
    <text evidence="1">The sequence shown here is derived from an EMBL/GenBank/DDBJ whole genome shotgun (WGS) entry which is preliminary data.</text>
</comment>
<reference evidence="1" key="1">
    <citation type="submission" date="2021-01" db="EMBL/GenBank/DDBJ databases">
        <title>Whole genome shotgun sequence of Rhizocola hellebori NBRC 109834.</title>
        <authorList>
            <person name="Komaki H."/>
            <person name="Tamura T."/>
        </authorList>
    </citation>
    <scope>NUCLEOTIDE SEQUENCE</scope>
    <source>
        <strain evidence="1">NBRC 109834</strain>
    </source>
</reference>
<dbReference type="EMBL" id="BONY01000004">
    <property type="protein sequence ID" value="GIH02865.1"/>
    <property type="molecule type" value="Genomic_DNA"/>
</dbReference>
<accession>A0A8J3Q2X0</accession>
<dbReference type="Proteomes" id="UP000612899">
    <property type="component" value="Unassembled WGS sequence"/>
</dbReference>
<keyword evidence="2" id="KW-1185">Reference proteome</keyword>
<evidence type="ECO:0000313" key="1">
    <source>
        <dbReference type="EMBL" id="GIH02865.1"/>
    </source>
</evidence>
<proteinExistence type="predicted"/>
<name>A0A8J3Q2X0_9ACTN</name>
<protein>
    <submittedName>
        <fullName evidence="1">Uncharacterized protein</fullName>
    </submittedName>
</protein>
<organism evidence="1 2">
    <name type="scientific">Rhizocola hellebori</name>
    <dbReference type="NCBI Taxonomy" id="1392758"/>
    <lineage>
        <taxon>Bacteria</taxon>
        <taxon>Bacillati</taxon>
        <taxon>Actinomycetota</taxon>
        <taxon>Actinomycetes</taxon>
        <taxon>Micromonosporales</taxon>
        <taxon>Micromonosporaceae</taxon>
        <taxon>Rhizocola</taxon>
    </lineage>
</organism>
<gene>
    <name evidence="1" type="ORF">Rhe02_09320</name>
</gene>
<evidence type="ECO:0000313" key="2">
    <source>
        <dbReference type="Proteomes" id="UP000612899"/>
    </source>
</evidence>
<dbReference type="AlphaFoldDB" id="A0A8J3Q2X0"/>